<dbReference type="EMBL" id="JAAPAO010000001">
    <property type="protein sequence ID" value="KAF4678300.1"/>
    <property type="molecule type" value="Genomic_DNA"/>
</dbReference>
<keyword evidence="3" id="KW-0732">Signal</keyword>
<feature type="coiled-coil region" evidence="1">
    <location>
        <begin position="958"/>
        <end position="1011"/>
    </location>
</feature>
<comment type="caution">
    <text evidence="4">The sequence shown here is derived from an EMBL/GenBank/DDBJ whole genome shotgun (WGS) entry which is preliminary data.</text>
</comment>
<evidence type="ECO:0000313" key="4">
    <source>
        <dbReference type="EMBL" id="KAF4678300.1"/>
    </source>
</evidence>
<dbReference type="Proteomes" id="UP000591131">
    <property type="component" value="Unassembled WGS sequence"/>
</dbReference>
<gene>
    <name evidence="4" type="ORF">FOL47_000029</name>
</gene>
<sequence>MIQRLSLLLWIAAAIGRADEDIMDDENIHELLAHRAQLPTMQDTEVKRLVAQYPDMGSEEELIQILSKVDSRAEFSLFHKNRRRKGEGKGVRACEETGYYSDADNYDCHERRYKMIKGLFEPERELHEKSKQLQANITTLQADWDAAEANLDKLMGYTYGPGSSKASPSTTEGLTHQIGLLSGAIYELNSAAVASADELWAELDKIHFGYVADVDQYKAEMSTALNNLLKGISQLARQQSDAQMRNTIILNRQGNKALNDMVDTINKNQVKVETEVKQADSEKARMEKVTSQSLDDAEDALSGLSDEVAELPEVQEEAREKVERELDEKIQDNAAKTSEEQHKLVDSYRNDGEKKIDSFVKDGDASIENQFKAWEDEEKKRRAVVEGQVSEEDAKVQGRQEAFKKEFDAADAKSQKTAEDFARETEKEWSDQEKVSSDMARSMREVRGMLDSFSSNTEKEAHELTVEARQKQAALKKEIFETINSAGVSLGDVLMSMDKSLSAADKDIFSSSNEAKTRVMTMIRDAFREGGEKGANMAAVLKDLLGGIEHGEMSLSSDVKAKNTEVEAETFQVGEKLQMGMEELSEILARTARESSAESRQVKDSAEGAIYRDRTEFEGKLGSLEKQSATNVRGADSEIQRNYQGLLKMVTDAGGSAEDLVQALRGLAIEEGTLKGDLLTEKRRSSESLQRLARLLSTSEGELASRLTAFLRASSSSMSDAMKDEDNKATRAFQGSYESATRRIEGEIGSSLSLDQQKARILQQELRNVDTSMEDLVKSQEAELMKEKNVFTEGLAQSNSRADTALAQVQAELAGNEGKMEEGLKSMLESRMLSAEKRARDVETRAESEIDSANKKYLAEKTNSAVLEKKLRDDSEMFQRASAGYYRQLDGVMSSVDAQKRQFEDSFMNLMERFGVLSHHETEKLRNLTRVFEERIVKLPQLMSQTAQDIERDFTISQQQIETRLSELQHQAMNAETEEERARAVQALQALEQMRALAERVRTANTALKQKILNGEQIDSRQVDALQTSMKSVIGNLEILDAHLNGETTHLQGEVENVAQRTSQLFHGLESAMNQTNALLDREQKESEMSTRFAIQTTEINNKRRIDSVAGSAKEADHLIKTENKELWILEHEQKNNISRVYDSIKDMKEGIEHRIGLLMDELAKNQAMVETEAQGQEGDVAIRLGLVRQAVGHFLGLWRDFSAVMSSKFQRFHQADAEFIEQLDMQVRNELAKNEDVVVQAMENVNKVHKELDKGYQEEAEFEKYMTEHIKKLQERQRAIHDHRNELLLKAKAELVELQRKQQRMDAEERKYVRDNIAKFEEDMTKKANEVLQSAAR</sequence>
<organism evidence="4 5">
    <name type="scientific">Perkinsus chesapeaki</name>
    <name type="common">Clam parasite</name>
    <name type="synonym">Perkinsus andrewsi</name>
    <dbReference type="NCBI Taxonomy" id="330153"/>
    <lineage>
        <taxon>Eukaryota</taxon>
        <taxon>Sar</taxon>
        <taxon>Alveolata</taxon>
        <taxon>Perkinsozoa</taxon>
        <taxon>Perkinsea</taxon>
        <taxon>Perkinsida</taxon>
        <taxon>Perkinsidae</taxon>
        <taxon>Perkinsus</taxon>
    </lineage>
</organism>
<accession>A0A7J6N4D3</accession>
<feature type="region of interest" description="Disordered" evidence="2">
    <location>
        <begin position="405"/>
        <end position="440"/>
    </location>
</feature>
<name>A0A7J6N4D3_PERCH</name>
<dbReference type="OrthoDB" id="440707at2759"/>
<evidence type="ECO:0000256" key="3">
    <source>
        <dbReference type="SAM" id="SignalP"/>
    </source>
</evidence>
<proteinExistence type="predicted"/>
<keyword evidence="5" id="KW-1185">Reference proteome</keyword>
<feature type="coiled-coil region" evidence="1">
    <location>
        <begin position="123"/>
        <end position="150"/>
    </location>
</feature>
<keyword evidence="1" id="KW-0175">Coiled coil</keyword>
<evidence type="ECO:0000256" key="2">
    <source>
        <dbReference type="SAM" id="MobiDB-lite"/>
    </source>
</evidence>
<feature type="chain" id="PRO_5029543184" evidence="3">
    <location>
        <begin position="19"/>
        <end position="1338"/>
    </location>
</feature>
<feature type="signal peptide" evidence="3">
    <location>
        <begin position="1"/>
        <end position="18"/>
    </location>
</feature>
<evidence type="ECO:0000313" key="5">
    <source>
        <dbReference type="Proteomes" id="UP000591131"/>
    </source>
</evidence>
<evidence type="ECO:0000256" key="1">
    <source>
        <dbReference type="SAM" id="Coils"/>
    </source>
</evidence>
<protein>
    <submittedName>
        <fullName evidence="4">Uncharacterized protein</fullName>
    </submittedName>
</protein>
<reference evidence="4 5" key="1">
    <citation type="submission" date="2020-04" db="EMBL/GenBank/DDBJ databases">
        <title>Perkinsus chesapeaki whole genome sequence.</title>
        <authorList>
            <person name="Bogema D.R."/>
        </authorList>
    </citation>
    <scope>NUCLEOTIDE SEQUENCE [LARGE SCALE GENOMIC DNA]</scope>
    <source>
        <strain evidence="4">ATCC PRA-425</strain>
    </source>
</reference>